<feature type="region of interest" description="Disordered" evidence="1">
    <location>
        <begin position="113"/>
        <end position="139"/>
    </location>
</feature>
<evidence type="ECO:0000313" key="3">
    <source>
        <dbReference type="Proteomes" id="UP000297703"/>
    </source>
</evidence>
<evidence type="ECO:0000313" key="2">
    <source>
        <dbReference type="EMBL" id="TFK10581.1"/>
    </source>
</evidence>
<keyword evidence="3" id="KW-1185">Reference proteome</keyword>
<dbReference type="Proteomes" id="UP000297703">
    <property type="component" value="Unassembled WGS sequence"/>
</dbReference>
<protein>
    <submittedName>
        <fullName evidence="2">NADH dehydrogenase</fullName>
    </submittedName>
</protein>
<gene>
    <name evidence="2" type="ORF">DR999_PMT05979</name>
</gene>
<organism evidence="2 3">
    <name type="scientific">Platysternon megacephalum</name>
    <name type="common">big-headed turtle</name>
    <dbReference type="NCBI Taxonomy" id="55544"/>
    <lineage>
        <taxon>Eukaryota</taxon>
        <taxon>Metazoa</taxon>
        <taxon>Chordata</taxon>
        <taxon>Craniata</taxon>
        <taxon>Vertebrata</taxon>
        <taxon>Euteleostomi</taxon>
        <taxon>Archelosauria</taxon>
        <taxon>Testudinata</taxon>
        <taxon>Testudines</taxon>
        <taxon>Cryptodira</taxon>
        <taxon>Durocryptodira</taxon>
        <taxon>Testudinoidea</taxon>
        <taxon>Platysternidae</taxon>
        <taxon>Platysternon</taxon>
    </lineage>
</organism>
<evidence type="ECO:0000256" key="1">
    <source>
        <dbReference type="SAM" id="MobiDB-lite"/>
    </source>
</evidence>
<sequence length="139" mass="14699">MAVVQVGRQPGLTLPLALSGCHWSTGGYSARTWAELVSWAGRPLPQLGAIQRQIAGEGFPGTDSRQIPGLPSVLVPCGATSSARSPWHQPRPPPPMCTHNHCSLTGGICPTPRSTHLSNNVRRRSGPSGAVQHLSREDA</sequence>
<dbReference type="EMBL" id="QXTE01000039">
    <property type="protein sequence ID" value="TFK10581.1"/>
    <property type="molecule type" value="Genomic_DNA"/>
</dbReference>
<accession>A0A4D9EH72</accession>
<reference evidence="2 3" key="2">
    <citation type="submission" date="2019-04" db="EMBL/GenBank/DDBJ databases">
        <title>The genome sequence of big-headed turtle.</title>
        <authorList>
            <person name="Gong S."/>
        </authorList>
    </citation>
    <scope>NUCLEOTIDE SEQUENCE [LARGE SCALE GENOMIC DNA]</scope>
    <source>
        <strain evidence="2">DO16091913</strain>
        <tissue evidence="2">Muscle</tissue>
    </source>
</reference>
<comment type="caution">
    <text evidence="2">The sequence shown here is derived from an EMBL/GenBank/DDBJ whole genome shotgun (WGS) entry which is preliminary data.</text>
</comment>
<reference evidence="2 3" key="1">
    <citation type="submission" date="2019-04" db="EMBL/GenBank/DDBJ databases">
        <title>Draft genome of the big-headed turtle Platysternon megacephalum.</title>
        <authorList>
            <person name="Gong S."/>
        </authorList>
    </citation>
    <scope>NUCLEOTIDE SEQUENCE [LARGE SCALE GENOMIC DNA]</scope>
    <source>
        <strain evidence="2">DO16091913</strain>
        <tissue evidence="2">Muscle</tissue>
    </source>
</reference>
<dbReference type="AlphaFoldDB" id="A0A4D9EH72"/>
<name>A0A4D9EH72_9SAUR</name>
<proteinExistence type="predicted"/>